<dbReference type="PROSITE" id="PS51257">
    <property type="entry name" value="PROKAR_LIPOPROTEIN"/>
    <property type="match status" value="1"/>
</dbReference>
<evidence type="ECO:0000313" key="3">
    <source>
        <dbReference type="EMBL" id="QJY46740.1"/>
    </source>
</evidence>
<gene>
    <name evidence="3" type="ORF">HOP40_13665</name>
</gene>
<proteinExistence type="predicted"/>
<dbReference type="CDD" id="cd05829">
    <property type="entry name" value="Sortase_F"/>
    <property type="match status" value="1"/>
</dbReference>
<dbReference type="SUPFAM" id="SSF63817">
    <property type="entry name" value="Sortase"/>
    <property type="match status" value="1"/>
</dbReference>
<feature type="chain" id="PRO_5026825776" evidence="2">
    <location>
        <begin position="26"/>
        <end position="186"/>
    </location>
</feature>
<dbReference type="Gene3D" id="2.40.260.10">
    <property type="entry name" value="Sortase"/>
    <property type="match status" value="1"/>
</dbReference>
<evidence type="ECO:0000313" key="4">
    <source>
        <dbReference type="Proteomes" id="UP000505377"/>
    </source>
</evidence>
<keyword evidence="1" id="KW-0378">Hydrolase</keyword>
<dbReference type="InterPro" id="IPR005754">
    <property type="entry name" value="Sortase"/>
</dbReference>
<protein>
    <submittedName>
        <fullName evidence="3">Class F sortase</fullName>
    </submittedName>
</protein>
<evidence type="ECO:0000256" key="1">
    <source>
        <dbReference type="ARBA" id="ARBA00022801"/>
    </source>
</evidence>
<dbReference type="RefSeq" id="WP_172158389.1">
    <property type="nucleotide sequence ID" value="NZ_CP053564.1"/>
</dbReference>
<evidence type="ECO:0000256" key="2">
    <source>
        <dbReference type="SAM" id="SignalP"/>
    </source>
</evidence>
<keyword evidence="2" id="KW-0732">Signal</keyword>
<dbReference type="AlphaFoldDB" id="A0A6M6JI64"/>
<sequence>MSRVAALVLLVLALVAGCAAGPAPASGTPAPAAARPAAGPVALDIPALGVRTPLLSLGLQPDGTVEVPPLDDVGVAGWYRHSPVPGEVGPAVLLGHVDSARDGPGVFAGLTRLRPGDAVTVVRGDGSTEAFRVDRVESFAKDAFPTQQVYGDLDHPGLRLITCGGTFDEERRSYRDNVVVFASGAP</sequence>
<accession>A0A6M6JI64</accession>
<dbReference type="NCBIfam" id="NF033748">
    <property type="entry name" value="class_F_sortase"/>
    <property type="match status" value="1"/>
</dbReference>
<dbReference type="Pfam" id="PF04203">
    <property type="entry name" value="Sortase"/>
    <property type="match status" value="1"/>
</dbReference>
<dbReference type="EMBL" id="CP053564">
    <property type="protein sequence ID" value="QJY46740.1"/>
    <property type="molecule type" value="Genomic_DNA"/>
</dbReference>
<dbReference type="GO" id="GO:0016787">
    <property type="term" value="F:hydrolase activity"/>
    <property type="evidence" value="ECO:0007669"/>
    <property type="project" value="UniProtKB-KW"/>
</dbReference>
<dbReference type="InterPro" id="IPR023365">
    <property type="entry name" value="Sortase_dom-sf"/>
</dbReference>
<feature type="signal peptide" evidence="2">
    <location>
        <begin position="1"/>
        <end position="25"/>
    </location>
</feature>
<dbReference type="InterPro" id="IPR042001">
    <property type="entry name" value="Sortase_F"/>
</dbReference>
<keyword evidence="4" id="KW-1185">Reference proteome</keyword>
<organism evidence="3 4">
    <name type="scientific">Pseudonocardia broussonetiae</name>
    <dbReference type="NCBI Taxonomy" id="2736640"/>
    <lineage>
        <taxon>Bacteria</taxon>
        <taxon>Bacillati</taxon>
        <taxon>Actinomycetota</taxon>
        <taxon>Actinomycetes</taxon>
        <taxon>Pseudonocardiales</taxon>
        <taxon>Pseudonocardiaceae</taxon>
        <taxon>Pseudonocardia</taxon>
    </lineage>
</organism>
<name>A0A6M6JI64_9PSEU</name>
<dbReference type="Proteomes" id="UP000505377">
    <property type="component" value="Chromosome"/>
</dbReference>
<reference evidence="3 4" key="1">
    <citation type="submission" date="2020-05" db="EMBL/GenBank/DDBJ databases">
        <authorList>
            <person name="Mo P."/>
        </authorList>
    </citation>
    <scope>NUCLEOTIDE SEQUENCE [LARGE SCALE GENOMIC DNA]</scope>
    <source>
        <strain evidence="3 4">Gen01</strain>
    </source>
</reference>
<dbReference type="KEGG" id="pbro:HOP40_13665"/>